<dbReference type="Pfam" id="PF01081">
    <property type="entry name" value="Aldolase"/>
    <property type="match status" value="1"/>
</dbReference>
<reference evidence="6 7" key="1">
    <citation type="submission" date="2020-08" db="EMBL/GenBank/DDBJ databases">
        <title>Genomic Encyclopedia of Type Strains, Phase IV (KMG-IV): sequencing the most valuable type-strain genomes for metagenomic binning, comparative biology and taxonomic classification.</title>
        <authorList>
            <person name="Goeker M."/>
        </authorList>
    </citation>
    <scope>NUCLEOTIDE SEQUENCE [LARGE SCALE GENOMIC DNA]</scope>
    <source>
        <strain evidence="6 7">DSM 102189</strain>
    </source>
</reference>
<evidence type="ECO:0000256" key="2">
    <source>
        <dbReference type="ARBA" id="ARBA00006906"/>
    </source>
</evidence>
<comment type="pathway">
    <text evidence="1">Carbohydrate acid metabolism.</text>
</comment>
<dbReference type="NCBIfam" id="NF006600">
    <property type="entry name" value="PRK09140.1"/>
    <property type="match status" value="1"/>
</dbReference>
<keyword evidence="5" id="KW-0119">Carbohydrate metabolism</keyword>
<keyword evidence="7" id="KW-1185">Reference proteome</keyword>
<dbReference type="InterPro" id="IPR000887">
    <property type="entry name" value="Aldlse_KDPG_KHG"/>
</dbReference>
<sequence length="215" mass="21752">MTAAESISASARFEAAFAACPLVAVLRGIRPDEIEAVGGALIDAGFTILEVPLNSPEPYESITRLSAMAGENLLIGAGTVTKVEEVGRVAAAGGHLIVSPHCDPAVIAASVDADMVCLPGVFTPTEAFAAIHAGAHGLKFFPAEAATPAVIKAMKAVLPRGVPLIAVGGMTPDTMGAWGDAGADGYGLGSNLYRPGTTTQAVAEQAARYVAALKR</sequence>
<evidence type="ECO:0000313" key="6">
    <source>
        <dbReference type="EMBL" id="MBB6228741.1"/>
    </source>
</evidence>
<dbReference type="RefSeq" id="WP_184201622.1">
    <property type="nucleotide sequence ID" value="NZ_JACIIV010000023.1"/>
</dbReference>
<dbReference type="SUPFAM" id="SSF51569">
    <property type="entry name" value="Aldolase"/>
    <property type="match status" value="1"/>
</dbReference>
<evidence type="ECO:0000256" key="1">
    <source>
        <dbReference type="ARBA" id="ARBA00004761"/>
    </source>
</evidence>
<evidence type="ECO:0000256" key="4">
    <source>
        <dbReference type="ARBA" id="ARBA00023239"/>
    </source>
</evidence>
<evidence type="ECO:0000313" key="7">
    <source>
        <dbReference type="Proteomes" id="UP000538147"/>
    </source>
</evidence>
<protein>
    <submittedName>
        <fullName evidence="6">2-dehydro-3-deoxyphosphogalactonate aldolase</fullName>
        <ecNumber evidence="6">4.1.2.21</ecNumber>
    </submittedName>
</protein>
<dbReference type="AlphaFoldDB" id="A0A841LAR4"/>
<dbReference type="GO" id="GO:0008674">
    <property type="term" value="F:2-dehydro-3-deoxy-6-phosphogalactonate aldolase activity"/>
    <property type="evidence" value="ECO:0007669"/>
    <property type="project" value="UniProtKB-EC"/>
</dbReference>
<comment type="similarity">
    <text evidence="2">Belongs to the KHG/KDPG aldolase family.</text>
</comment>
<gene>
    <name evidence="6" type="ORF">FHS79_002932</name>
</gene>
<dbReference type="Proteomes" id="UP000538147">
    <property type="component" value="Unassembled WGS sequence"/>
</dbReference>
<name>A0A841LAR4_9SPHN</name>
<organism evidence="6 7">
    <name type="scientific">Polymorphobacter multimanifer</name>
    <dbReference type="NCBI Taxonomy" id="1070431"/>
    <lineage>
        <taxon>Bacteria</taxon>
        <taxon>Pseudomonadati</taxon>
        <taxon>Pseudomonadota</taxon>
        <taxon>Alphaproteobacteria</taxon>
        <taxon>Sphingomonadales</taxon>
        <taxon>Sphingosinicellaceae</taxon>
        <taxon>Polymorphobacter</taxon>
    </lineage>
</organism>
<dbReference type="InterPro" id="IPR013785">
    <property type="entry name" value="Aldolase_TIM"/>
</dbReference>
<dbReference type="PANTHER" id="PTHR30246">
    <property type="entry name" value="2-KETO-3-DEOXY-6-PHOSPHOGLUCONATE ALDOLASE"/>
    <property type="match status" value="1"/>
</dbReference>
<dbReference type="EMBL" id="JACIIV010000023">
    <property type="protein sequence ID" value="MBB6228741.1"/>
    <property type="molecule type" value="Genomic_DNA"/>
</dbReference>
<accession>A0A841LAR4</accession>
<evidence type="ECO:0000256" key="5">
    <source>
        <dbReference type="ARBA" id="ARBA00023277"/>
    </source>
</evidence>
<proteinExistence type="inferred from homology"/>
<dbReference type="Gene3D" id="3.20.20.70">
    <property type="entry name" value="Aldolase class I"/>
    <property type="match status" value="1"/>
</dbReference>
<comment type="caution">
    <text evidence="6">The sequence shown here is derived from an EMBL/GenBank/DDBJ whole genome shotgun (WGS) entry which is preliminary data.</text>
</comment>
<comment type="subunit">
    <text evidence="3">Homotrimer.</text>
</comment>
<keyword evidence="4 6" id="KW-0456">Lyase</keyword>
<evidence type="ECO:0000256" key="3">
    <source>
        <dbReference type="ARBA" id="ARBA00011233"/>
    </source>
</evidence>
<dbReference type="CDD" id="cd00452">
    <property type="entry name" value="KDPG_aldolase"/>
    <property type="match status" value="1"/>
</dbReference>
<dbReference type="EC" id="4.1.2.21" evidence="6"/>
<dbReference type="PANTHER" id="PTHR30246:SF1">
    <property type="entry name" value="2-DEHYDRO-3-DEOXY-6-PHOSPHOGALACTONATE ALDOLASE-RELATED"/>
    <property type="match status" value="1"/>
</dbReference>